<reference evidence="1 2" key="1">
    <citation type="journal article" date="2014" name="Am. J. Bot.">
        <title>Genome assembly and annotation for red clover (Trifolium pratense; Fabaceae).</title>
        <authorList>
            <person name="Istvanek J."/>
            <person name="Jaros M."/>
            <person name="Krenek A."/>
            <person name="Repkova J."/>
        </authorList>
    </citation>
    <scope>NUCLEOTIDE SEQUENCE [LARGE SCALE GENOMIC DNA]</scope>
    <source>
        <strain evidence="2">cv. Tatra</strain>
        <tissue evidence="1">Young leaves</tissue>
    </source>
</reference>
<protein>
    <recommendedName>
        <fullName evidence="3">Replication factor A C-terminal domain-containing protein</fullName>
    </recommendedName>
</protein>
<sequence length="67" mass="7944">RYKVEVEVRFQDQKVRFVFWDCECQQSIGKTAKELKTIMVEVGEFDPNEYLAALDDMMGKELAFYLN</sequence>
<evidence type="ECO:0000313" key="2">
    <source>
        <dbReference type="Proteomes" id="UP000236291"/>
    </source>
</evidence>
<dbReference type="InterPro" id="IPR012340">
    <property type="entry name" value="NA-bd_OB-fold"/>
</dbReference>
<gene>
    <name evidence="1" type="ORF">L195_g048269</name>
</gene>
<dbReference type="Gene3D" id="2.40.50.140">
    <property type="entry name" value="Nucleic acid-binding proteins"/>
    <property type="match status" value="1"/>
</dbReference>
<feature type="non-terminal residue" evidence="1">
    <location>
        <position position="1"/>
    </location>
</feature>
<proteinExistence type="predicted"/>
<name>A0A2K3JKT9_TRIPR</name>
<comment type="caution">
    <text evidence="1">The sequence shown here is derived from an EMBL/GenBank/DDBJ whole genome shotgun (WGS) entry which is preliminary data.</text>
</comment>
<evidence type="ECO:0008006" key="3">
    <source>
        <dbReference type="Google" id="ProtNLM"/>
    </source>
</evidence>
<organism evidence="1 2">
    <name type="scientific">Trifolium pratense</name>
    <name type="common">Red clover</name>
    <dbReference type="NCBI Taxonomy" id="57577"/>
    <lineage>
        <taxon>Eukaryota</taxon>
        <taxon>Viridiplantae</taxon>
        <taxon>Streptophyta</taxon>
        <taxon>Embryophyta</taxon>
        <taxon>Tracheophyta</taxon>
        <taxon>Spermatophyta</taxon>
        <taxon>Magnoliopsida</taxon>
        <taxon>eudicotyledons</taxon>
        <taxon>Gunneridae</taxon>
        <taxon>Pentapetalae</taxon>
        <taxon>rosids</taxon>
        <taxon>fabids</taxon>
        <taxon>Fabales</taxon>
        <taxon>Fabaceae</taxon>
        <taxon>Papilionoideae</taxon>
        <taxon>50 kb inversion clade</taxon>
        <taxon>NPAAA clade</taxon>
        <taxon>Hologalegina</taxon>
        <taxon>IRL clade</taxon>
        <taxon>Trifolieae</taxon>
        <taxon>Trifolium</taxon>
    </lineage>
</organism>
<evidence type="ECO:0000313" key="1">
    <source>
        <dbReference type="EMBL" id="PNX54648.1"/>
    </source>
</evidence>
<dbReference type="AlphaFoldDB" id="A0A2K3JKT9"/>
<reference evidence="1 2" key="2">
    <citation type="journal article" date="2017" name="Front. Plant Sci.">
        <title>Gene Classification and Mining of Molecular Markers Useful in Red Clover (Trifolium pratense) Breeding.</title>
        <authorList>
            <person name="Istvanek J."/>
            <person name="Dluhosova J."/>
            <person name="Dluhos P."/>
            <person name="Patkova L."/>
            <person name="Nedelnik J."/>
            <person name="Repkova J."/>
        </authorList>
    </citation>
    <scope>NUCLEOTIDE SEQUENCE [LARGE SCALE GENOMIC DNA]</scope>
    <source>
        <strain evidence="2">cv. Tatra</strain>
        <tissue evidence="1">Young leaves</tissue>
    </source>
</reference>
<dbReference type="EMBL" id="ASHM01068724">
    <property type="protein sequence ID" value="PNX54648.1"/>
    <property type="molecule type" value="Genomic_DNA"/>
</dbReference>
<dbReference type="Proteomes" id="UP000236291">
    <property type="component" value="Unassembled WGS sequence"/>
</dbReference>
<accession>A0A2K3JKT9</accession>